<comment type="caution">
    <text evidence="1">The sequence shown here is derived from an EMBL/GenBank/DDBJ whole genome shotgun (WGS) entry which is preliminary data.</text>
</comment>
<accession>A0A8H6N710</accession>
<dbReference type="AlphaFoldDB" id="A0A8H6N710"/>
<protein>
    <submittedName>
        <fullName evidence="1">Fungal specific transcription factor domain-containing protein</fullName>
    </submittedName>
</protein>
<gene>
    <name evidence="1" type="ORF">CMUS01_11258</name>
</gene>
<sequence length="122" mass="13881">MDLVKVENAAEAGTPAVPARRSVRCDKALHCSSCKLARVPCERKLQLKHKTKAQRVLISPEYRDKIDRIDERLEQITEMLLQMKEQAEVAVKGEQEYLGSGQEYFSSGPRPHRLLIPKVRAI</sequence>
<reference evidence="1" key="1">
    <citation type="journal article" date="2020" name="Phytopathology">
        <title>Genome Sequence Resources of Colletotrichum truncatum, C. plurivorum, C. musicola, and C. sojae: Four Species Pathogenic to Soybean (Glycine max).</title>
        <authorList>
            <person name="Rogerio F."/>
            <person name="Boufleur T.R."/>
            <person name="Ciampi-Guillardi M."/>
            <person name="Sukno S.A."/>
            <person name="Thon M.R."/>
            <person name="Massola Junior N.S."/>
            <person name="Baroncelli R."/>
        </authorList>
    </citation>
    <scope>NUCLEOTIDE SEQUENCE</scope>
    <source>
        <strain evidence="1">LFN0074</strain>
    </source>
</reference>
<dbReference type="InterPro" id="IPR036864">
    <property type="entry name" value="Zn2-C6_fun-type_DNA-bd_sf"/>
</dbReference>
<evidence type="ECO:0000313" key="1">
    <source>
        <dbReference type="EMBL" id="KAF6821988.1"/>
    </source>
</evidence>
<dbReference type="GO" id="GO:0008270">
    <property type="term" value="F:zinc ion binding"/>
    <property type="evidence" value="ECO:0007669"/>
    <property type="project" value="InterPro"/>
</dbReference>
<dbReference type="Gene3D" id="4.10.240.10">
    <property type="entry name" value="Zn(2)-C6 fungal-type DNA-binding domain"/>
    <property type="match status" value="1"/>
</dbReference>
<organism evidence="1 2">
    <name type="scientific">Colletotrichum musicola</name>
    <dbReference type="NCBI Taxonomy" id="2175873"/>
    <lineage>
        <taxon>Eukaryota</taxon>
        <taxon>Fungi</taxon>
        <taxon>Dikarya</taxon>
        <taxon>Ascomycota</taxon>
        <taxon>Pezizomycotina</taxon>
        <taxon>Sordariomycetes</taxon>
        <taxon>Hypocreomycetidae</taxon>
        <taxon>Glomerellales</taxon>
        <taxon>Glomerellaceae</taxon>
        <taxon>Colletotrichum</taxon>
        <taxon>Colletotrichum orchidearum species complex</taxon>
    </lineage>
</organism>
<dbReference type="GO" id="GO:0000981">
    <property type="term" value="F:DNA-binding transcription factor activity, RNA polymerase II-specific"/>
    <property type="evidence" value="ECO:0007669"/>
    <property type="project" value="InterPro"/>
</dbReference>
<dbReference type="EMBL" id="WIGM01000561">
    <property type="protein sequence ID" value="KAF6821988.1"/>
    <property type="molecule type" value="Genomic_DNA"/>
</dbReference>
<dbReference type="OrthoDB" id="3014581at2759"/>
<evidence type="ECO:0000313" key="2">
    <source>
        <dbReference type="Proteomes" id="UP000639643"/>
    </source>
</evidence>
<proteinExistence type="predicted"/>
<name>A0A8H6N710_9PEZI</name>
<keyword evidence="2" id="KW-1185">Reference proteome</keyword>
<dbReference type="Proteomes" id="UP000639643">
    <property type="component" value="Unassembled WGS sequence"/>
</dbReference>